<dbReference type="InterPro" id="IPR009057">
    <property type="entry name" value="Homeodomain-like_sf"/>
</dbReference>
<name>A0A817R8L3_9BILA</name>
<evidence type="ECO:0000256" key="1">
    <source>
        <dbReference type="ARBA" id="ARBA00023125"/>
    </source>
</evidence>
<dbReference type="InterPro" id="IPR006600">
    <property type="entry name" value="HTH_CenpB_DNA-bd_dom"/>
</dbReference>
<comment type="caution">
    <text evidence="3">The sequence shown here is derived from an EMBL/GenBank/DDBJ whole genome shotgun (WGS) entry which is preliminary data.</text>
</comment>
<evidence type="ECO:0000259" key="2">
    <source>
        <dbReference type="PROSITE" id="PS51253"/>
    </source>
</evidence>
<dbReference type="InterPro" id="IPR050863">
    <property type="entry name" value="CenT-Element_Derived"/>
</dbReference>
<accession>A0A817R8L3</accession>
<dbReference type="OrthoDB" id="10060191at2759"/>
<dbReference type="GO" id="GO:0005634">
    <property type="term" value="C:nucleus"/>
    <property type="evidence" value="ECO:0007669"/>
    <property type="project" value="TreeGrafter"/>
</dbReference>
<dbReference type="Pfam" id="PF03221">
    <property type="entry name" value="HTH_Tnp_Tc5"/>
    <property type="match status" value="1"/>
</dbReference>
<gene>
    <name evidence="3" type="ORF">TIS948_LOCUS14847</name>
</gene>
<dbReference type="GO" id="GO:0003677">
    <property type="term" value="F:DNA binding"/>
    <property type="evidence" value="ECO:0007669"/>
    <property type="project" value="UniProtKB-KW"/>
</dbReference>
<organism evidence="3 4">
    <name type="scientific">Rotaria socialis</name>
    <dbReference type="NCBI Taxonomy" id="392032"/>
    <lineage>
        <taxon>Eukaryota</taxon>
        <taxon>Metazoa</taxon>
        <taxon>Spiralia</taxon>
        <taxon>Gnathifera</taxon>
        <taxon>Rotifera</taxon>
        <taxon>Eurotatoria</taxon>
        <taxon>Bdelloidea</taxon>
        <taxon>Philodinida</taxon>
        <taxon>Philodinidae</taxon>
        <taxon>Rotaria</taxon>
    </lineage>
</organism>
<reference evidence="3" key="1">
    <citation type="submission" date="2021-02" db="EMBL/GenBank/DDBJ databases">
        <authorList>
            <person name="Nowell W R."/>
        </authorList>
    </citation>
    <scope>NUCLEOTIDE SEQUENCE</scope>
</reference>
<protein>
    <recommendedName>
        <fullName evidence="2">HTH CENPB-type domain-containing protein</fullName>
    </recommendedName>
</protein>
<dbReference type="PANTHER" id="PTHR19303:SF73">
    <property type="entry name" value="PROTEIN PDC2"/>
    <property type="match status" value="1"/>
</dbReference>
<dbReference type="Gene3D" id="1.10.10.60">
    <property type="entry name" value="Homeodomain-like"/>
    <property type="match status" value="2"/>
</dbReference>
<dbReference type="PANTHER" id="PTHR19303">
    <property type="entry name" value="TRANSPOSON"/>
    <property type="match status" value="1"/>
</dbReference>
<evidence type="ECO:0000313" key="4">
    <source>
        <dbReference type="Proteomes" id="UP000663825"/>
    </source>
</evidence>
<feature type="domain" description="HTH CENPB-type" evidence="2">
    <location>
        <begin position="71"/>
        <end position="143"/>
    </location>
</feature>
<dbReference type="PROSITE" id="PS51253">
    <property type="entry name" value="HTH_CENPB"/>
    <property type="match status" value="1"/>
</dbReference>
<dbReference type="AlphaFoldDB" id="A0A817R8L3"/>
<sequence length="225" mass="25806">MEARSTIVSSMPTRNDLTLEQKINLIKQNEGGSSYRGLCDKFKVSIGAVSNVIKRKSEYLNDYETNLNKKIKRKTCSDFSQSINQLVYEWFTAQRAKKIHVSGPLLQAYARKAAQELGDESGFKASNGWLERFRVRYNVHFRMISGEGASVDQDTVSDWRARLSTILEQYNPVDIYNCDETGLYYKLMPDRSLVVNKEEEGKGNYQTHVIIQLCLSPSFMNTLLY</sequence>
<dbReference type="SMART" id="SM00674">
    <property type="entry name" value="CENPB"/>
    <property type="match status" value="1"/>
</dbReference>
<dbReference type="Proteomes" id="UP000663825">
    <property type="component" value="Unassembled WGS sequence"/>
</dbReference>
<dbReference type="SUPFAM" id="SSF46689">
    <property type="entry name" value="Homeodomain-like"/>
    <property type="match status" value="1"/>
</dbReference>
<proteinExistence type="predicted"/>
<evidence type="ECO:0000313" key="3">
    <source>
        <dbReference type="EMBL" id="CAF3244753.1"/>
    </source>
</evidence>
<dbReference type="EMBL" id="CAJNXB010002431">
    <property type="protein sequence ID" value="CAF3244753.1"/>
    <property type="molecule type" value="Genomic_DNA"/>
</dbReference>
<keyword evidence="1" id="KW-0238">DNA-binding</keyword>